<feature type="binding site" evidence="6">
    <location>
        <position position="200"/>
    </location>
    <ligand>
        <name>Mg(2+)</name>
        <dbReference type="ChEBI" id="CHEBI:18420"/>
    </ligand>
</feature>
<dbReference type="Pfam" id="PF02746">
    <property type="entry name" value="MR_MLE_N"/>
    <property type="match status" value="1"/>
</dbReference>
<dbReference type="SUPFAM" id="SSF54826">
    <property type="entry name" value="Enolase N-terminal domain-like"/>
    <property type="match status" value="1"/>
</dbReference>
<dbReference type="PANTHER" id="PTHR48080">
    <property type="entry name" value="D-GALACTONATE DEHYDRATASE-RELATED"/>
    <property type="match status" value="1"/>
</dbReference>
<dbReference type="InterPro" id="IPR029065">
    <property type="entry name" value="Enolase_C-like"/>
</dbReference>
<gene>
    <name evidence="9" type="ORF">LV84_01684</name>
</gene>
<dbReference type="Gene3D" id="3.20.20.120">
    <property type="entry name" value="Enolase-like C-terminal domain"/>
    <property type="match status" value="1"/>
</dbReference>
<dbReference type="GO" id="GO:0009063">
    <property type="term" value="P:amino acid catabolic process"/>
    <property type="evidence" value="ECO:0007669"/>
    <property type="project" value="InterPro"/>
</dbReference>
<proteinExistence type="inferred from homology"/>
<name>A0A2W7S6G1_9BACT</name>
<evidence type="ECO:0000256" key="6">
    <source>
        <dbReference type="PIRSR" id="PIRSR634603-3"/>
    </source>
</evidence>
<evidence type="ECO:0000259" key="8">
    <source>
        <dbReference type="SMART" id="SM00922"/>
    </source>
</evidence>
<dbReference type="Pfam" id="PF13378">
    <property type="entry name" value="MR_MLE_C"/>
    <property type="match status" value="1"/>
</dbReference>
<dbReference type="SMART" id="SM00922">
    <property type="entry name" value="MR_MLE"/>
    <property type="match status" value="1"/>
</dbReference>
<dbReference type="InterPro" id="IPR029017">
    <property type="entry name" value="Enolase-like_N"/>
</dbReference>
<dbReference type="CDD" id="cd03319">
    <property type="entry name" value="L-Ala-DL-Glu_epimerase"/>
    <property type="match status" value="1"/>
</dbReference>
<feature type="binding site" evidence="6">
    <location>
        <position position="251"/>
    </location>
    <ligand>
        <name>Mg(2+)</name>
        <dbReference type="ChEBI" id="CHEBI:18420"/>
    </ligand>
</feature>
<keyword evidence="2 6" id="KW-0479">Metal-binding</keyword>
<evidence type="ECO:0000256" key="5">
    <source>
        <dbReference type="PIRSR" id="PIRSR634603-1"/>
    </source>
</evidence>
<dbReference type="SFLD" id="SFLDS00001">
    <property type="entry name" value="Enolase"/>
    <property type="match status" value="1"/>
</dbReference>
<evidence type="ECO:0000313" key="9">
    <source>
        <dbReference type="EMBL" id="PZX58475.1"/>
    </source>
</evidence>
<reference evidence="9 10" key="1">
    <citation type="submission" date="2018-06" db="EMBL/GenBank/DDBJ databases">
        <title>Genomic Encyclopedia of Archaeal and Bacterial Type Strains, Phase II (KMG-II): from individual species to whole genera.</title>
        <authorList>
            <person name="Goeker M."/>
        </authorList>
    </citation>
    <scope>NUCLEOTIDE SEQUENCE [LARGE SCALE GENOMIC DNA]</scope>
    <source>
        <strain evidence="9 10">DSM 22686</strain>
    </source>
</reference>
<dbReference type="PANTHER" id="PTHR48080:SF3">
    <property type="entry name" value="ENOLASE SUPERFAMILY MEMBER DDB_G0284701"/>
    <property type="match status" value="1"/>
</dbReference>
<evidence type="ECO:0000256" key="7">
    <source>
        <dbReference type="RuleBase" id="RU366006"/>
    </source>
</evidence>
<dbReference type="SFLD" id="SFLDG00180">
    <property type="entry name" value="muconate_cycloisomerase"/>
    <property type="match status" value="1"/>
</dbReference>
<dbReference type="EMBL" id="QKZU01000005">
    <property type="protein sequence ID" value="PZX58475.1"/>
    <property type="molecule type" value="Genomic_DNA"/>
</dbReference>
<dbReference type="SUPFAM" id="SSF51604">
    <property type="entry name" value="Enolase C-terminal domain-like"/>
    <property type="match status" value="1"/>
</dbReference>
<feature type="binding site" evidence="6">
    <location>
        <position position="226"/>
    </location>
    <ligand>
        <name>Mg(2+)</name>
        <dbReference type="ChEBI" id="CHEBI:18420"/>
    </ligand>
</feature>
<evidence type="ECO:0000256" key="1">
    <source>
        <dbReference type="ARBA" id="ARBA00008031"/>
    </source>
</evidence>
<dbReference type="Gene3D" id="3.30.390.10">
    <property type="entry name" value="Enolase-like, N-terminal domain"/>
    <property type="match status" value="1"/>
</dbReference>
<dbReference type="AlphaFoldDB" id="A0A2W7S6G1"/>
<evidence type="ECO:0000256" key="3">
    <source>
        <dbReference type="ARBA" id="ARBA00022842"/>
    </source>
</evidence>
<dbReference type="EC" id="5.1.1.-" evidence="7"/>
<comment type="similarity">
    <text evidence="1 7">Belongs to the mandelate racemase/muconate lactonizing enzyme family.</text>
</comment>
<evidence type="ECO:0000256" key="4">
    <source>
        <dbReference type="ARBA" id="ARBA00023235"/>
    </source>
</evidence>
<feature type="domain" description="Mandelate racemase/muconate lactonizing enzyme C-terminal" evidence="8">
    <location>
        <begin position="158"/>
        <end position="247"/>
    </location>
</feature>
<evidence type="ECO:0000256" key="2">
    <source>
        <dbReference type="ARBA" id="ARBA00022723"/>
    </source>
</evidence>
<dbReference type="InterPro" id="IPR034603">
    <property type="entry name" value="Dipeptide_epimerase"/>
</dbReference>
<feature type="active site" description="Proton acceptor; specific for (S)-substrate epimerization" evidence="5">
    <location>
        <position position="273"/>
    </location>
</feature>
<dbReference type="PROSITE" id="PS00909">
    <property type="entry name" value="MR_MLE_2"/>
    <property type="match status" value="1"/>
</dbReference>
<evidence type="ECO:0000313" key="10">
    <source>
        <dbReference type="Proteomes" id="UP000249115"/>
    </source>
</evidence>
<dbReference type="Proteomes" id="UP000249115">
    <property type="component" value="Unassembled WGS sequence"/>
</dbReference>
<comment type="cofactor">
    <cofactor evidence="6 7">
        <name>Mg(2+)</name>
        <dbReference type="ChEBI" id="CHEBI:18420"/>
    </cofactor>
    <text evidence="6 7">Binds 1 Mg(2+) ion per subunit.</text>
</comment>
<protein>
    <recommendedName>
        <fullName evidence="7">Dipeptide epimerase</fullName>
        <ecNumber evidence="7">5.1.1.-</ecNumber>
    </recommendedName>
</protein>
<dbReference type="InterPro" id="IPR018110">
    <property type="entry name" value="Mandel_Rmase/mucon_lact_enz_CS"/>
</dbReference>
<keyword evidence="4 7" id="KW-0413">Isomerase</keyword>
<comment type="caution">
    <text evidence="9">The sequence shown here is derived from an EMBL/GenBank/DDBJ whole genome shotgun (WGS) entry which is preliminary data.</text>
</comment>
<dbReference type="InterPro" id="IPR013342">
    <property type="entry name" value="Mandelate_racemase_C"/>
</dbReference>
<sequence length="359" mass="40188">MLYYLSFKQKHVNFASNRIFPQMKLSYQVVDLPLKHTFTIAHQSRDVQDTLIVKLQDGAFYGLGESTTNPFYGMTITNMSECLEKFRPIVEKGEWKTPAELWDLGKEVFKDNPFAQCALDMAAWDIYSKKQGKKLYELLGLNPETIPTTNFTIGIDTMEKMVSKMKEVHWPIYKIKLGTSDDLAIIRELRKHTDGVFRIDANCAWTAEQAITNSVELEKLGVEFMEQPLGKDDLEGMKEVFKHSKLPVIADESCIVETDVQKCHGLFHGINVKLVKAGGITPGLRMIREAKELGMKTMVGCMTESSVGITAIAHIAPLLDYVDMDGAMLLSKDPAKGVVITPEKVTFPEGNGIGAEMIV</sequence>
<dbReference type="InterPro" id="IPR036849">
    <property type="entry name" value="Enolase-like_C_sf"/>
</dbReference>
<dbReference type="InterPro" id="IPR013341">
    <property type="entry name" value="Mandelate_racemase_N_dom"/>
</dbReference>
<dbReference type="InterPro" id="IPR034593">
    <property type="entry name" value="DgoD-like"/>
</dbReference>
<organism evidence="9 10">
    <name type="scientific">Algoriphagus ratkowskyi</name>
    <dbReference type="NCBI Taxonomy" id="57028"/>
    <lineage>
        <taxon>Bacteria</taxon>
        <taxon>Pseudomonadati</taxon>
        <taxon>Bacteroidota</taxon>
        <taxon>Cytophagia</taxon>
        <taxon>Cytophagales</taxon>
        <taxon>Cyclobacteriaceae</taxon>
        <taxon>Algoriphagus</taxon>
    </lineage>
</organism>
<dbReference type="GO" id="GO:0000287">
    <property type="term" value="F:magnesium ion binding"/>
    <property type="evidence" value="ECO:0007669"/>
    <property type="project" value="UniProtKB-ARBA"/>
</dbReference>
<keyword evidence="3 6" id="KW-0460">Magnesium</keyword>
<accession>A0A2W7S6G1</accession>
<feature type="active site" description="Proton acceptor; specific for (R)-substrate epimerization" evidence="5">
    <location>
        <position position="176"/>
    </location>
</feature>
<dbReference type="GO" id="GO:0016855">
    <property type="term" value="F:racemase and epimerase activity, acting on amino acids and derivatives"/>
    <property type="evidence" value="ECO:0007669"/>
    <property type="project" value="UniProtKB-UniRule"/>
</dbReference>